<keyword evidence="4 6" id="KW-0539">Nucleus</keyword>
<comment type="function">
    <text evidence="6">Plays an important role in the control of DNA replication and the maintenance of replication fork stability.</text>
</comment>
<organism evidence="9 10">
    <name type="scientific">Leucocoprinus leucothites</name>
    <dbReference type="NCBI Taxonomy" id="201217"/>
    <lineage>
        <taxon>Eukaryota</taxon>
        <taxon>Fungi</taxon>
        <taxon>Dikarya</taxon>
        <taxon>Basidiomycota</taxon>
        <taxon>Agaricomycotina</taxon>
        <taxon>Agaricomycetes</taxon>
        <taxon>Agaricomycetidae</taxon>
        <taxon>Agaricales</taxon>
        <taxon>Agaricineae</taxon>
        <taxon>Agaricaceae</taxon>
        <taxon>Leucocoprinus</taxon>
    </lineage>
</organism>
<keyword evidence="3 6" id="KW-0227">DNA damage</keyword>
<feature type="region of interest" description="Disordered" evidence="7">
    <location>
        <begin position="1"/>
        <end position="99"/>
    </location>
</feature>
<evidence type="ECO:0000259" key="8">
    <source>
        <dbReference type="Pfam" id="PF07962"/>
    </source>
</evidence>
<reference evidence="9 10" key="1">
    <citation type="journal article" date="2020" name="ISME J.">
        <title>Uncovering the hidden diversity of litter-decomposition mechanisms in mushroom-forming fungi.</title>
        <authorList>
            <person name="Floudas D."/>
            <person name="Bentzer J."/>
            <person name="Ahren D."/>
            <person name="Johansson T."/>
            <person name="Persson P."/>
            <person name="Tunlid A."/>
        </authorList>
    </citation>
    <scope>NUCLEOTIDE SEQUENCE [LARGE SCALE GENOMIC DNA]</scope>
    <source>
        <strain evidence="9 10">CBS 146.42</strain>
    </source>
</reference>
<evidence type="ECO:0000313" key="10">
    <source>
        <dbReference type="Proteomes" id="UP000559027"/>
    </source>
</evidence>
<dbReference type="PANTHER" id="PTHR13220">
    <property type="entry name" value="TIMELESS INTERACTING-RELATED"/>
    <property type="match status" value="1"/>
</dbReference>
<evidence type="ECO:0000256" key="6">
    <source>
        <dbReference type="RuleBase" id="RU366049"/>
    </source>
</evidence>
<name>A0A8H5LIE4_9AGAR</name>
<comment type="caution">
    <text evidence="9">The sequence shown here is derived from an EMBL/GenBank/DDBJ whole genome shotgun (WGS) entry which is preliminary data.</text>
</comment>
<dbReference type="Pfam" id="PF07962">
    <property type="entry name" value="Swi3"/>
    <property type="match status" value="1"/>
</dbReference>
<feature type="region of interest" description="Disordered" evidence="7">
    <location>
        <begin position="136"/>
        <end position="196"/>
    </location>
</feature>
<dbReference type="GO" id="GO:0003677">
    <property type="term" value="F:DNA binding"/>
    <property type="evidence" value="ECO:0007669"/>
    <property type="project" value="TreeGrafter"/>
</dbReference>
<feature type="compositionally biased region" description="Acidic residues" evidence="7">
    <location>
        <begin position="515"/>
        <end position="525"/>
    </location>
</feature>
<dbReference type="Proteomes" id="UP000559027">
    <property type="component" value="Unassembled WGS sequence"/>
</dbReference>
<feature type="compositionally biased region" description="Low complexity" evidence="7">
    <location>
        <begin position="313"/>
        <end position="326"/>
    </location>
</feature>
<keyword evidence="10" id="KW-1185">Reference proteome</keyword>
<dbReference type="GO" id="GO:0031297">
    <property type="term" value="P:replication fork processing"/>
    <property type="evidence" value="ECO:0007669"/>
    <property type="project" value="UniProtKB-UniRule"/>
</dbReference>
<gene>
    <name evidence="9" type="ORF">D9756_001523</name>
</gene>
<dbReference type="EMBL" id="JAACJO010000005">
    <property type="protein sequence ID" value="KAF5358372.1"/>
    <property type="molecule type" value="Genomic_DNA"/>
</dbReference>
<feature type="compositionally biased region" description="Polar residues" evidence="7">
    <location>
        <begin position="437"/>
        <end position="459"/>
    </location>
</feature>
<dbReference type="GO" id="GO:0043111">
    <property type="term" value="P:replication fork arrest"/>
    <property type="evidence" value="ECO:0007669"/>
    <property type="project" value="TreeGrafter"/>
</dbReference>
<protein>
    <recommendedName>
        <fullName evidence="6">Chromosome segregation in meiosis protein</fullName>
    </recommendedName>
</protein>
<dbReference type="AlphaFoldDB" id="A0A8H5LIE4"/>
<comment type="similarity">
    <text evidence="2 6">Belongs to the CSM3 family.</text>
</comment>
<comment type="subcellular location">
    <subcellularLocation>
        <location evidence="1 6">Nucleus</location>
    </subcellularLocation>
</comment>
<evidence type="ECO:0000256" key="1">
    <source>
        <dbReference type="ARBA" id="ARBA00004123"/>
    </source>
</evidence>
<feature type="compositionally biased region" description="Polar residues" evidence="7">
    <location>
        <begin position="11"/>
        <end position="22"/>
    </location>
</feature>
<dbReference type="OrthoDB" id="437078at2759"/>
<evidence type="ECO:0000256" key="3">
    <source>
        <dbReference type="ARBA" id="ARBA00022763"/>
    </source>
</evidence>
<feature type="compositionally biased region" description="Polar residues" evidence="7">
    <location>
        <begin position="404"/>
        <end position="420"/>
    </location>
</feature>
<evidence type="ECO:0000313" key="9">
    <source>
        <dbReference type="EMBL" id="KAF5358372.1"/>
    </source>
</evidence>
<evidence type="ECO:0000256" key="2">
    <source>
        <dbReference type="ARBA" id="ARBA00006075"/>
    </source>
</evidence>
<feature type="domain" description="Chromosome segregation in meiosis protein 3" evidence="8">
    <location>
        <begin position="193"/>
        <end position="273"/>
    </location>
</feature>
<dbReference type="GO" id="GO:0006974">
    <property type="term" value="P:DNA damage response"/>
    <property type="evidence" value="ECO:0007669"/>
    <property type="project" value="UniProtKB-KW"/>
</dbReference>
<dbReference type="InterPro" id="IPR012923">
    <property type="entry name" value="Csm3"/>
</dbReference>
<dbReference type="GO" id="GO:0000076">
    <property type="term" value="P:DNA replication checkpoint signaling"/>
    <property type="evidence" value="ECO:0007669"/>
    <property type="project" value="UniProtKB-UniRule"/>
</dbReference>
<accession>A0A8H5LIE4</accession>
<evidence type="ECO:0000256" key="4">
    <source>
        <dbReference type="ARBA" id="ARBA00023242"/>
    </source>
</evidence>
<evidence type="ECO:0000256" key="5">
    <source>
        <dbReference type="ARBA" id="ARBA00023306"/>
    </source>
</evidence>
<evidence type="ECO:0000256" key="7">
    <source>
        <dbReference type="SAM" id="MobiDB-lite"/>
    </source>
</evidence>
<sequence>MIDEKRLKPSRGQNSLTGASSTKHGKITRGLMASIDDIWDTPVTPSSPRTPRHLDTDNDDVEVQRPSKRQKQALFLSDSEDEGGGGGVMRRGVVKAPPPVIDSGMDVDVEAMFADAENDEALSFKKIDDLDVAAMEREAEERHRRSLPLTPHPVMPSSSPVRDDGTTGNGAGGSKNDKGKSKDTKKRARPVPLNENLLLGPTGFPELISQVKDFKLKGKGREAEDLTRLMRIYNFWAHKLHPKLKFHDTVVRIEKLCHTKRMQVALSVWRDEAHGKTHELDGDLSLDSDEDDTGQINNAAAENGGSRATLKAPSEISPSHSIPSGPDTDHDHLSLPPSSRASSQPPTSDFPDEDDFFDPSTSHSRPNVTSASTTAAAKRKVIVDDDDDEEGFWKDLESAKAIQPAQQHQSSKPQPTSAQSMDDLDDAEMWAALEDVTNPSSMTSGKPPSGNTRAASNQVDGTDIDDDDMWDIIRENEKSVPTQQPTVTDPTITITESASKATKYSSTGEKSVAESEMDWDDMYAD</sequence>
<feature type="compositionally biased region" description="Polar residues" evidence="7">
    <location>
        <begin position="496"/>
        <end position="509"/>
    </location>
</feature>
<dbReference type="PANTHER" id="PTHR13220:SF11">
    <property type="entry name" value="TIMELESS-INTERACTING PROTEIN"/>
    <property type="match status" value="1"/>
</dbReference>
<keyword evidence="5 6" id="KW-0131">Cell cycle</keyword>
<proteinExistence type="inferred from homology"/>
<feature type="region of interest" description="Disordered" evidence="7">
    <location>
        <begin position="276"/>
        <end position="525"/>
    </location>
</feature>
<dbReference type="GO" id="GO:0031298">
    <property type="term" value="C:replication fork protection complex"/>
    <property type="evidence" value="ECO:0007669"/>
    <property type="project" value="TreeGrafter"/>
</dbReference>
<dbReference type="InterPro" id="IPR040038">
    <property type="entry name" value="TIPIN/Csm3/Swi3"/>
</dbReference>
<feature type="compositionally biased region" description="Low complexity" evidence="7">
    <location>
        <begin position="480"/>
        <end position="495"/>
    </location>
</feature>
<feature type="compositionally biased region" description="Acidic residues" evidence="7">
    <location>
        <begin position="282"/>
        <end position="293"/>
    </location>
</feature>